<gene>
    <name evidence="2" type="ORF">CTER_1175</name>
</gene>
<dbReference type="AlphaFoldDB" id="S0FM26"/>
<reference evidence="2 3" key="1">
    <citation type="journal article" date="2013" name="Genome Announc.">
        <title>Draft Genome Sequence of the Cellulolytic, Mesophilic, Anaerobic Bacterium Clostridium termitidis Strain CT1112 (DSM 5398).</title>
        <authorList>
            <person name="Lal S."/>
            <person name="Ramachandran U."/>
            <person name="Zhang X."/>
            <person name="Munir R."/>
            <person name="Sparling R."/>
            <person name="Levin D.B."/>
        </authorList>
    </citation>
    <scope>NUCLEOTIDE SEQUENCE [LARGE SCALE GENOMIC DNA]</scope>
    <source>
        <strain evidence="2 3">CT1112</strain>
    </source>
</reference>
<keyword evidence="3" id="KW-1185">Reference proteome</keyword>
<evidence type="ECO:0000256" key="1">
    <source>
        <dbReference type="SAM" id="SignalP"/>
    </source>
</evidence>
<protein>
    <recommendedName>
        <fullName evidence="4">Ada DNA repair metal-binding domain-containing protein</fullName>
    </recommendedName>
</protein>
<dbReference type="Gene3D" id="3.40.10.10">
    <property type="entry name" value="DNA Methylphosphotriester Repair Domain"/>
    <property type="match status" value="1"/>
</dbReference>
<name>S0FM26_RUMCE</name>
<dbReference type="RefSeq" id="WP_004624712.1">
    <property type="nucleotide sequence ID" value="NZ_AORV01000025.1"/>
</dbReference>
<dbReference type="STRING" id="1195236.CTER_1175"/>
<proteinExistence type="predicted"/>
<dbReference type="SUPFAM" id="SSF57884">
    <property type="entry name" value="Ada DNA repair protein, N-terminal domain (N-Ada 10)"/>
    <property type="match status" value="1"/>
</dbReference>
<feature type="chain" id="PRO_5004486535" description="Ada DNA repair metal-binding domain-containing protein" evidence="1">
    <location>
        <begin position="26"/>
        <end position="102"/>
    </location>
</feature>
<dbReference type="InterPro" id="IPR035451">
    <property type="entry name" value="Ada-like_dom_sf"/>
</dbReference>
<sequence>MNRIKRIILGLLAALLLLTAAPISADNHIYNPEAQTANISSSLQTDRLASSNKKSVTVYITKTGEKYHRSNCRYLKKSKISISLSDAKKDGYTACKVCKPPK</sequence>
<evidence type="ECO:0000313" key="2">
    <source>
        <dbReference type="EMBL" id="EMS72962.1"/>
    </source>
</evidence>
<dbReference type="PATRIC" id="fig|1195236.3.peg.1479"/>
<comment type="caution">
    <text evidence="2">The sequence shown here is derived from an EMBL/GenBank/DDBJ whole genome shotgun (WGS) entry which is preliminary data.</text>
</comment>
<accession>S0FM26</accession>
<evidence type="ECO:0008006" key="4">
    <source>
        <dbReference type="Google" id="ProtNLM"/>
    </source>
</evidence>
<dbReference type="EMBL" id="AORV01000025">
    <property type="protein sequence ID" value="EMS72962.1"/>
    <property type="molecule type" value="Genomic_DNA"/>
</dbReference>
<dbReference type="Proteomes" id="UP000014155">
    <property type="component" value="Unassembled WGS sequence"/>
</dbReference>
<evidence type="ECO:0000313" key="3">
    <source>
        <dbReference type="Proteomes" id="UP000014155"/>
    </source>
</evidence>
<dbReference type="eggNOG" id="COG2333">
    <property type="taxonomic scope" value="Bacteria"/>
</dbReference>
<organism evidence="2 3">
    <name type="scientific">Ruminiclostridium cellobioparum subsp. termitidis CT1112</name>
    <dbReference type="NCBI Taxonomy" id="1195236"/>
    <lineage>
        <taxon>Bacteria</taxon>
        <taxon>Bacillati</taxon>
        <taxon>Bacillota</taxon>
        <taxon>Clostridia</taxon>
        <taxon>Eubacteriales</taxon>
        <taxon>Oscillospiraceae</taxon>
        <taxon>Ruminiclostridium</taxon>
    </lineage>
</organism>
<feature type="signal peptide" evidence="1">
    <location>
        <begin position="1"/>
        <end position="25"/>
    </location>
</feature>
<keyword evidence="1" id="KW-0732">Signal</keyword>